<proteinExistence type="predicted"/>
<gene>
    <name evidence="1" type="ORF">DGYR_LOCUS7693</name>
</gene>
<sequence>MERTRAISSDELILEHMRTKRVVGVMKKDGEETPAYLKRVEKTSTSSEDGDSVLKLIRDSRLTKDIQERYLKGASSSIEEKDDQDLMLRHMRNNGVVRKSIEYISNLSVPSE</sequence>
<reference evidence="1 2" key="1">
    <citation type="submission" date="2020-08" db="EMBL/GenBank/DDBJ databases">
        <authorList>
            <person name="Hejnol A."/>
        </authorList>
    </citation>
    <scope>NUCLEOTIDE SEQUENCE [LARGE SCALE GENOMIC DNA]</scope>
</reference>
<protein>
    <submittedName>
        <fullName evidence="1">Uncharacterized protein</fullName>
    </submittedName>
</protein>
<organism evidence="1 2">
    <name type="scientific">Dimorphilus gyrociliatus</name>
    <dbReference type="NCBI Taxonomy" id="2664684"/>
    <lineage>
        <taxon>Eukaryota</taxon>
        <taxon>Metazoa</taxon>
        <taxon>Spiralia</taxon>
        <taxon>Lophotrochozoa</taxon>
        <taxon>Annelida</taxon>
        <taxon>Polychaeta</taxon>
        <taxon>Polychaeta incertae sedis</taxon>
        <taxon>Dinophilidae</taxon>
        <taxon>Dimorphilus</taxon>
    </lineage>
</organism>
<name>A0A7I8VVB9_9ANNE</name>
<dbReference type="AlphaFoldDB" id="A0A7I8VVB9"/>
<comment type="caution">
    <text evidence="1">The sequence shown here is derived from an EMBL/GenBank/DDBJ whole genome shotgun (WGS) entry which is preliminary data.</text>
</comment>
<dbReference type="EMBL" id="CAJFCJ010000010">
    <property type="protein sequence ID" value="CAD5119448.1"/>
    <property type="molecule type" value="Genomic_DNA"/>
</dbReference>
<evidence type="ECO:0000313" key="1">
    <source>
        <dbReference type="EMBL" id="CAD5119448.1"/>
    </source>
</evidence>
<accession>A0A7I8VVB9</accession>
<evidence type="ECO:0000313" key="2">
    <source>
        <dbReference type="Proteomes" id="UP000549394"/>
    </source>
</evidence>
<keyword evidence="2" id="KW-1185">Reference proteome</keyword>
<dbReference type="Proteomes" id="UP000549394">
    <property type="component" value="Unassembled WGS sequence"/>
</dbReference>